<dbReference type="GO" id="GO:0000166">
    <property type="term" value="F:nucleotide binding"/>
    <property type="evidence" value="ECO:0007669"/>
    <property type="project" value="InterPro"/>
</dbReference>
<sequence>MQLADWRVRPLTEEMKTYGRSDTHYLPYIYQCMQNQILARDDQCVLLLLLLRLPVPLALLIRLLCFMSGRAAVLGVLERSRDICLSLYTEGPFDEEKEANQLLKRNNTALAPLSFAVLKGLLSWRDSVARKRDVSPHAVLANACILLLAQRRPSNHVQLRHAIRPTPPAVHRYGVEILNAIQQILTRINDQKSNSSSSSSSSSGSSSQSRWSTTWMICCRLLQSFEKL</sequence>
<dbReference type="GO" id="GO:0071035">
    <property type="term" value="P:nuclear polyadenylation-dependent rRNA catabolic process"/>
    <property type="evidence" value="ECO:0007669"/>
    <property type="project" value="TreeGrafter"/>
</dbReference>
<dbReference type="AlphaFoldDB" id="U6KB30"/>
<dbReference type="InterPro" id="IPR044876">
    <property type="entry name" value="HRDC_dom_sf"/>
</dbReference>
<dbReference type="InterPro" id="IPR002121">
    <property type="entry name" value="HRDC_dom"/>
</dbReference>
<dbReference type="GO" id="GO:0000467">
    <property type="term" value="P:exonucleolytic trimming to generate mature 3'-end of 5.8S rRNA from tricistronic rRNA transcript (SSU-rRNA, 5.8S rRNA, LSU-rRNA)"/>
    <property type="evidence" value="ECO:0007669"/>
    <property type="project" value="InterPro"/>
</dbReference>
<dbReference type="GO" id="GO:0071044">
    <property type="term" value="P:histone mRNA catabolic process"/>
    <property type="evidence" value="ECO:0007669"/>
    <property type="project" value="TreeGrafter"/>
</dbReference>
<dbReference type="EMBL" id="HG684427">
    <property type="protein sequence ID" value="CDJ32693.1"/>
    <property type="molecule type" value="Genomic_DNA"/>
</dbReference>
<dbReference type="GO" id="GO:0071039">
    <property type="term" value="P:nuclear polyadenylation-dependent CUT catabolic process"/>
    <property type="evidence" value="ECO:0007669"/>
    <property type="project" value="TreeGrafter"/>
</dbReference>
<keyword evidence="5" id="KW-1185">Reference proteome</keyword>
<dbReference type="InterPro" id="IPR010997">
    <property type="entry name" value="HRDC-like_sf"/>
</dbReference>
<dbReference type="InterPro" id="IPR012337">
    <property type="entry name" value="RNaseH-like_sf"/>
</dbReference>
<dbReference type="InterPro" id="IPR036397">
    <property type="entry name" value="RNaseH_sf"/>
</dbReference>
<dbReference type="GO" id="GO:0071051">
    <property type="term" value="P:poly(A)-dependent snoRNA 3'-end processing"/>
    <property type="evidence" value="ECO:0007669"/>
    <property type="project" value="TreeGrafter"/>
</dbReference>
<proteinExistence type="predicted"/>
<name>U6KB30_9EIME</name>
<evidence type="ECO:0000256" key="1">
    <source>
        <dbReference type="ARBA" id="ARBA00004123"/>
    </source>
</evidence>
<dbReference type="VEuPathDB" id="ToxoDB:EMH_0077100"/>
<dbReference type="OrthoDB" id="2250022at2759"/>
<evidence type="ECO:0000259" key="3">
    <source>
        <dbReference type="PROSITE" id="PS50967"/>
    </source>
</evidence>
<comment type="subcellular location">
    <subcellularLocation>
        <location evidence="1">Nucleus</location>
    </subcellularLocation>
</comment>
<evidence type="ECO:0000313" key="4">
    <source>
        <dbReference type="EMBL" id="CDJ32693.1"/>
    </source>
</evidence>
<keyword evidence="2" id="KW-0539">Nucleus</keyword>
<dbReference type="InterPro" id="IPR002562">
    <property type="entry name" value="3'-5'_exonuclease_dom"/>
</dbReference>
<dbReference type="InterPro" id="IPR045092">
    <property type="entry name" value="Rrp6-like"/>
</dbReference>
<reference evidence="4" key="2">
    <citation type="submission" date="2013-10" db="EMBL/GenBank/DDBJ databases">
        <authorList>
            <person name="Aslett M."/>
        </authorList>
    </citation>
    <scope>NUCLEOTIDE SEQUENCE [LARGE SCALE GENOMIC DNA]</scope>
    <source>
        <strain evidence="4">Houghton</strain>
    </source>
</reference>
<dbReference type="GO" id="GO:0000176">
    <property type="term" value="C:nuclear exosome (RNase complex)"/>
    <property type="evidence" value="ECO:0007669"/>
    <property type="project" value="TreeGrafter"/>
</dbReference>
<dbReference type="GO" id="GO:0071038">
    <property type="term" value="P:TRAMP-dependent tRNA surveillance pathway"/>
    <property type="evidence" value="ECO:0007669"/>
    <property type="project" value="TreeGrafter"/>
</dbReference>
<accession>U6KB30</accession>
<organism evidence="4 5">
    <name type="scientific">Eimeria mitis</name>
    <dbReference type="NCBI Taxonomy" id="44415"/>
    <lineage>
        <taxon>Eukaryota</taxon>
        <taxon>Sar</taxon>
        <taxon>Alveolata</taxon>
        <taxon>Apicomplexa</taxon>
        <taxon>Conoidasida</taxon>
        <taxon>Coccidia</taxon>
        <taxon>Eucoccidiorida</taxon>
        <taxon>Eimeriorina</taxon>
        <taxon>Eimeriidae</taxon>
        <taxon>Eimeria</taxon>
    </lineage>
</organism>
<dbReference type="Gene3D" id="1.10.150.80">
    <property type="entry name" value="HRDC domain"/>
    <property type="match status" value="1"/>
</dbReference>
<reference evidence="4" key="1">
    <citation type="submission" date="2013-10" db="EMBL/GenBank/DDBJ databases">
        <title>Genomic analysis of the causative agents of coccidiosis in chickens.</title>
        <authorList>
            <person name="Reid A.J."/>
            <person name="Blake D."/>
            <person name="Billington K."/>
            <person name="Browne H."/>
            <person name="Dunn M."/>
            <person name="Hung S."/>
            <person name="Kawahara F."/>
            <person name="Miranda-Saavedra D."/>
            <person name="Mourier T."/>
            <person name="Nagra H."/>
            <person name="Otto T.D."/>
            <person name="Rawlings N."/>
            <person name="Sanchez A."/>
            <person name="Sanders M."/>
            <person name="Subramaniam C."/>
            <person name="Tay Y."/>
            <person name="Dear P."/>
            <person name="Doerig C."/>
            <person name="Gruber A."/>
            <person name="Parkinson J."/>
            <person name="Shirley M."/>
            <person name="Wan K.L."/>
            <person name="Berriman M."/>
            <person name="Tomley F."/>
            <person name="Pain A."/>
        </authorList>
    </citation>
    <scope>NUCLEOTIDE SEQUENCE [LARGE SCALE GENOMIC DNA]</scope>
    <source>
        <strain evidence="4">Houghton</strain>
    </source>
</reference>
<protein>
    <recommendedName>
        <fullName evidence="3">HRDC domain-containing protein</fullName>
    </recommendedName>
</protein>
<dbReference type="PANTHER" id="PTHR12124">
    <property type="entry name" value="POLYMYOSITIS/SCLERODERMA AUTOANTIGEN-RELATED"/>
    <property type="match status" value="1"/>
</dbReference>
<dbReference type="Proteomes" id="UP000030744">
    <property type="component" value="Unassembled WGS sequence"/>
</dbReference>
<dbReference type="Pfam" id="PF01612">
    <property type="entry name" value="DNA_pol_A_exo1"/>
    <property type="match status" value="1"/>
</dbReference>
<dbReference type="RefSeq" id="XP_013355257.1">
    <property type="nucleotide sequence ID" value="XM_013499803.1"/>
</dbReference>
<dbReference type="Gene3D" id="3.30.420.10">
    <property type="entry name" value="Ribonuclease H-like superfamily/Ribonuclease H"/>
    <property type="match status" value="1"/>
</dbReference>
<dbReference type="GO" id="GO:0005730">
    <property type="term" value="C:nucleolus"/>
    <property type="evidence" value="ECO:0007669"/>
    <property type="project" value="TreeGrafter"/>
</dbReference>
<dbReference type="GeneID" id="25382163"/>
<evidence type="ECO:0000256" key="2">
    <source>
        <dbReference type="ARBA" id="ARBA00023242"/>
    </source>
</evidence>
<dbReference type="Pfam" id="PF00570">
    <property type="entry name" value="HRDC"/>
    <property type="match status" value="1"/>
</dbReference>
<dbReference type="PROSITE" id="PS50967">
    <property type="entry name" value="HRDC"/>
    <property type="match status" value="1"/>
</dbReference>
<dbReference type="SUPFAM" id="SSF47819">
    <property type="entry name" value="HRDC-like"/>
    <property type="match status" value="1"/>
</dbReference>
<dbReference type="GO" id="GO:0003727">
    <property type="term" value="F:single-stranded RNA binding"/>
    <property type="evidence" value="ECO:0007669"/>
    <property type="project" value="TreeGrafter"/>
</dbReference>
<feature type="domain" description="HRDC" evidence="3">
    <location>
        <begin position="111"/>
        <end position="191"/>
    </location>
</feature>
<evidence type="ECO:0000313" key="5">
    <source>
        <dbReference type="Proteomes" id="UP000030744"/>
    </source>
</evidence>
<dbReference type="GO" id="GO:0000175">
    <property type="term" value="F:3'-5'-RNA exonuclease activity"/>
    <property type="evidence" value="ECO:0007669"/>
    <property type="project" value="InterPro"/>
</dbReference>
<dbReference type="SUPFAM" id="SSF53098">
    <property type="entry name" value="Ribonuclease H-like"/>
    <property type="match status" value="1"/>
</dbReference>
<gene>
    <name evidence="4" type="ORF">EMH_0077100</name>
</gene>
<dbReference type="GO" id="GO:0071037">
    <property type="term" value="P:nuclear polyadenylation-dependent snRNA catabolic process"/>
    <property type="evidence" value="ECO:0007669"/>
    <property type="project" value="TreeGrafter"/>
</dbReference>
<dbReference type="GO" id="GO:0071040">
    <property type="term" value="P:nuclear polyadenylation-dependent antisense transcript catabolic process"/>
    <property type="evidence" value="ECO:0007669"/>
    <property type="project" value="TreeGrafter"/>
</dbReference>
<dbReference type="PANTHER" id="PTHR12124:SF47">
    <property type="entry name" value="EXOSOME COMPONENT 10"/>
    <property type="match status" value="1"/>
</dbReference>
<dbReference type="GO" id="GO:0071036">
    <property type="term" value="P:nuclear polyadenylation-dependent snoRNA catabolic process"/>
    <property type="evidence" value="ECO:0007669"/>
    <property type="project" value="TreeGrafter"/>
</dbReference>